<dbReference type="RefSeq" id="WP_100793618.1">
    <property type="nucleotide sequence ID" value="NZ_FOMX01000136.1"/>
</dbReference>
<organism evidence="1 2">
    <name type="scientific">Nannocystis exedens</name>
    <dbReference type="NCBI Taxonomy" id="54"/>
    <lineage>
        <taxon>Bacteria</taxon>
        <taxon>Pseudomonadati</taxon>
        <taxon>Myxococcota</taxon>
        <taxon>Polyangia</taxon>
        <taxon>Nannocystales</taxon>
        <taxon>Nannocystaceae</taxon>
        <taxon>Nannocystis</taxon>
    </lineage>
</organism>
<reference evidence="2" key="1">
    <citation type="submission" date="2016-10" db="EMBL/GenBank/DDBJ databases">
        <authorList>
            <person name="Varghese N."/>
            <person name="Submissions S."/>
        </authorList>
    </citation>
    <scope>NUCLEOTIDE SEQUENCE [LARGE SCALE GENOMIC DNA]</scope>
    <source>
        <strain evidence="2">ATCC 25963</strain>
    </source>
</reference>
<keyword evidence="2" id="KW-1185">Reference proteome</keyword>
<proteinExistence type="predicted"/>
<evidence type="ECO:0000313" key="1">
    <source>
        <dbReference type="EMBL" id="SFF49710.1"/>
    </source>
</evidence>
<sequence>AGLDFPPLLGTGGNDGRLEFSNNHMQRLAELLLAATVPTPAPLRAALFGEPTHGLLRDKAIGQFAPAQAGGANASPGFDRDSLVNPWDYVLMLEGAVLFAAAATRKLESAGPDALTFPFTVRASSVGYGSASMSDEADTRDELWLPLWQHPAGLAELRALFSEGRAKVDLRRAGSLSSRPAVTGVDFARAVTNLGVARGIDSFVRYGFHVRNGLSYLATPLGRWHVPDRPSEHVDLLAPLDAWLAHLRRRATAKGAPASLRRASRRLETSLLDLCRSAAPSAVQAVLIALGDVEASLARARQHAEARPVPRLPPLWLERADDGSLEFRLAAALAGAGLRARLVPVRGGAWTDADDARVVWTDADLLRNLHACLLRQEIEDGGTTRDDEADARSHAALGRLDDSRHPRCFAALGDLAAFIDGRTDDARLEALARGLSLLDWDSLPHRAPAGLRTPPPSSFALLALALRWCPPGQAARRTPGLLTRACAGDLARAAKLARRRLRGYGVAVPASDFVVPAPARVAAALAFPLSHHALPDLLSLLVPRHLRDLSAPEPTP</sequence>
<dbReference type="InterPro" id="IPR026483">
    <property type="entry name" value="Cas_Csx17"/>
</dbReference>
<name>A0A1I2J6R4_9BACT</name>
<dbReference type="NCBIfam" id="TIGR04113">
    <property type="entry name" value="cas_csx17"/>
    <property type="match status" value="1"/>
</dbReference>
<accession>A0A1I2J6R4</accession>
<dbReference type="EMBL" id="FOMX01000136">
    <property type="protein sequence ID" value="SFF49710.1"/>
    <property type="molecule type" value="Genomic_DNA"/>
</dbReference>
<dbReference type="Proteomes" id="UP000199400">
    <property type="component" value="Unassembled WGS sequence"/>
</dbReference>
<dbReference type="STRING" id="54.SAMN02745121_09191"/>
<protein>
    <submittedName>
        <fullName evidence="1">CRISPR-associated protein Csx17</fullName>
    </submittedName>
</protein>
<gene>
    <name evidence="1" type="ORF">SAMN02745121_09191</name>
</gene>
<dbReference type="AlphaFoldDB" id="A0A1I2J6R4"/>
<feature type="non-terminal residue" evidence="1">
    <location>
        <position position="1"/>
    </location>
</feature>
<evidence type="ECO:0000313" key="2">
    <source>
        <dbReference type="Proteomes" id="UP000199400"/>
    </source>
</evidence>